<feature type="domain" description="Putative beta-lactamase-inhibitor-like PepSY-like" evidence="3">
    <location>
        <begin position="60"/>
        <end position="115"/>
    </location>
</feature>
<feature type="chain" id="PRO_5046786804" description="Putative beta-lactamase-inhibitor-like PepSY-like domain-containing protein" evidence="2">
    <location>
        <begin position="23"/>
        <end position="288"/>
    </location>
</feature>
<dbReference type="SUPFAM" id="SSF160574">
    <property type="entry name" value="BT0923-like"/>
    <property type="match status" value="2"/>
</dbReference>
<protein>
    <recommendedName>
        <fullName evidence="3">Putative beta-lactamase-inhibitor-like PepSY-like domain-containing protein</fullName>
    </recommendedName>
</protein>
<dbReference type="EMBL" id="JAYFUM010000011">
    <property type="protein sequence ID" value="MEA5139697.1"/>
    <property type="molecule type" value="Genomic_DNA"/>
</dbReference>
<reference evidence="4 5" key="1">
    <citation type="submission" date="2023-12" db="EMBL/GenBank/DDBJ databases">
        <title>Novel species of the genus Arcicella isolated from rivers.</title>
        <authorList>
            <person name="Lu H."/>
        </authorList>
    </citation>
    <scope>NUCLEOTIDE SEQUENCE [LARGE SCALE GENOMIC DNA]</scope>
    <source>
        <strain evidence="4 5">KCTC 23307</strain>
    </source>
</reference>
<dbReference type="RefSeq" id="WP_323296855.1">
    <property type="nucleotide sequence ID" value="NZ_JAYFUM010000011.1"/>
</dbReference>
<keyword evidence="5" id="KW-1185">Reference proteome</keyword>
<dbReference type="InterPro" id="IPR021533">
    <property type="entry name" value="PepSY-like"/>
</dbReference>
<sequence>MKAQIRLFALLMVSTVIFYSCKDNNAVSPNSTSTTTSTARVTTALLINNVYFATTGDSIVIPASVQSFIATTYPDYTIKGAHKLNMRKDTTIVYEVDIVSATDAKDVYFDANWTFVSDATKAIGDRGGKRSGKGSPKNHKDSLSTGTAIDPTTIPTSVTTYISTNYAGYTVVKGRTRTVNGVTSNELIISNSTDLIVLVFDANWTFISEQLKSKGSEKGGTTIDISTIPAVATTYITTNYAGYSISSAVSRTRNGVVSYEVTISDGTTKKRIIFDANWAFVNEQVKKH</sequence>
<evidence type="ECO:0000313" key="4">
    <source>
        <dbReference type="EMBL" id="MEA5139697.1"/>
    </source>
</evidence>
<dbReference type="Gene3D" id="3.40.1420.30">
    <property type="match status" value="1"/>
</dbReference>
<dbReference type="Pfam" id="PF11396">
    <property type="entry name" value="PepSY_like"/>
    <property type="match status" value="2"/>
</dbReference>
<feature type="domain" description="Putative beta-lactamase-inhibitor-like PepSY-like" evidence="3">
    <location>
        <begin position="221"/>
        <end position="277"/>
    </location>
</feature>
<evidence type="ECO:0000256" key="1">
    <source>
        <dbReference type="SAM" id="MobiDB-lite"/>
    </source>
</evidence>
<keyword evidence="2" id="KW-0732">Signal</keyword>
<organism evidence="4 5">
    <name type="scientific">Arcicella rigui</name>
    <dbReference type="NCBI Taxonomy" id="797020"/>
    <lineage>
        <taxon>Bacteria</taxon>
        <taxon>Pseudomonadati</taxon>
        <taxon>Bacteroidota</taxon>
        <taxon>Cytophagia</taxon>
        <taxon>Cytophagales</taxon>
        <taxon>Flectobacillaceae</taxon>
        <taxon>Arcicella</taxon>
    </lineage>
</organism>
<dbReference type="PROSITE" id="PS51257">
    <property type="entry name" value="PROKAR_LIPOPROTEIN"/>
    <property type="match status" value="1"/>
</dbReference>
<feature type="region of interest" description="Disordered" evidence="1">
    <location>
        <begin position="125"/>
        <end position="148"/>
    </location>
</feature>
<evidence type="ECO:0000256" key="2">
    <source>
        <dbReference type="SAM" id="SignalP"/>
    </source>
</evidence>
<comment type="caution">
    <text evidence="4">The sequence shown here is derived from an EMBL/GenBank/DDBJ whole genome shotgun (WGS) entry which is preliminary data.</text>
</comment>
<feature type="signal peptide" evidence="2">
    <location>
        <begin position="1"/>
        <end position="22"/>
    </location>
</feature>
<dbReference type="Gene3D" id="3.10.450.360">
    <property type="match status" value="1"/>
</dbReference>
<dbReference type="Proteomes" id="UP001302949">
    <property type="component" value="Unassembled WGS sequence"/>
</dbReference>
<proteinExistence type="predicted"/>
<evidence type="ECO:0000259" key="3">
    <source>
        <dbReference type="Pfam" id="PF11396"/>
    </source>
</evidence>
<accession>A0ABU5QAN7</accession>
<gene>
    <name evidence="4" type="ORF">VB248_11140</name>
</gene>
<evidence type="ECO:0000313" key="5">
    <source>
        <dbReference type="Proteomes" id="UP001302949"/>
    </source>
</evidence>
<name>A0ABU5QAN7_9BACT</name>